<keyword evidence="3" id="KW-1185">Reference proteome</keyword>
<evidence type="ECO:0000313" key="3">
    <source>
        <dbReference type="Proteomes" id="UP000516065"/>
    </source>
</evidence>
<feature type="region of interest" description="Disordered" evidence="1">
    <location>
        <begin position="114"/>
        <end position="145"/>
    </location>
</feature>
<organism evidence="2 3">
    <name type="scientific">Gordonia Phage Sephiroth</name>
    <dbReference type="NCBI Taxonomy" id="2767553"/>
    <lineage>
        <taxon>Viruses</taxon>
        <taxon>Duplodnaviria</taxon>
        <taxon>Heunggongvirae</taxon>
        <taxon>Uroviricota</taxon>
        <taxon>Caudoviricetes</taxon>
        <taxon>Deeyouvirinae</taxon>
        <taxon>Octobienvirus</taxon>
        <taxon>Octobienvirus sephiroth</taxon>
    </lineage>
</organism>
<gene>
    <name evidence="2" type="primary">42</name>
    <name evidence="2" type="ORF">SEA_SEPHIROTH_42</name>
</gene>
<dbReference type="GeneID" id="70080980"/>
<dbReference type="EMBL" id="MT684599">
    <property type="protein sequence ID" value="QNN99386.1"/>
    <property type="molecule type" value="Genomic_DNA"/>
</dbReference>
<reference evidence="2 3" key="1">
    <citation type="submission" date="2020-06" db="EMBL/GenBank/DDBJ databases">
        <authorList>
            <person name="Aidoo V.A."/>
            <person name="Attix H.E."/>
            <person name="Centeno C.A."/>
            <person name="Hollingsworth J.S."/>
            <person name="Humbert W.S."/>
            <person name="Martinez-Aguilar E."/>
            <person name="Richter E.A."/>
            <person name="Smith D.M."/>
            <person name="Thoma A.L."/>
            <person name="Troup B.R."/>
            <person name="Watkins V.C."/>
            <person name="Brunner S."/>
            <person name="Chen S."/>
            <person name="Fogarty M.P."/>
            <person name="Merkhofer E.C."/>
            <person name="Garlena R.A."/>
            <person name="Russell D.A."/>
            <person name="Pope W.H."/>
            <person name="Jacobs-Sera D."/>
            <person name="Hatfull G.F."/>
        </authorList>
    </citation>
    <scope>NUCLEOTIDE SEQUENCE [LARGE SCALE GENOMIC DNA]</scope>
</reference>
<evidence type="ECO:0000256" key="1">
    <source>
        <dbReference type="SAM" id="MobiDB-lite"/>
    </source>
</evidence>
<dbReference type="Proteomes" id="UP000516065">
    <property type="component" value="Segment"/>
</dbReference>
<sequence length="145" mass="16172">MWATQHDPKLSENPDLLCGLPCSKLGFMRKKRRMSVEAYAHYKLDRRVTVGEAAEAVGLGRSQYTVHRDNGTISADQVMRAMNHFGLNPFEALVEMGYGKKSALREAVDLLDSEDEDFSPHSTTGRGTTATRKRTDAAVEHGYQL</sequence>
<accession>A0A7G9UZD1</accession>
<dbReference type="RefSeq" id="YP_010246430.1">
    <property type="nucleotide sequence ID" value="NC_060135.1"/>
</dbReference>
<name>A0A7G9UZD1_9CAUD</name>
<proteinExistence type="predicted"/>
<dbReference type="KEGG" id="vg:70080980"/>
<evidence type="ECO:0000313" key="2">
    <source>
        <dbReference type="EMBL" id="QNN99386.1"/>
    </source>
</evidence>
<protein>
    <submittedName>
        <fullName evidence="2">Immunity repressor</fullName>
    </submittedName>
</protein>